<evidence type="ECO:0000256" key="1">
    <source>
        <dbReference type="ARBA" id="ARBA00001974"/>
    </source>
</evidence>
<comment type="subcellular location">
    <subcellularLocation>
        <location evidence="2">Peroxisome matrix</location>
    </subcellularLocation>
</comment>
<dbReference type="OrthoDB" id="2015447at2759"/>
<dbReference type="STRING" id="7574.A0A1S3H3Y9"/>
<dbReference type="Pfam" id="PF01266">
    <property type="entry name" value="DAO"/>
    <property type="match status" value="1"/>
</dbReference>
<keyword evidence="5 7" id="KW-0274">FAD</keyword>
<sequence>MIRYFTHRSMVNIAVVGAGVIGLTSAVNIQARVPGAKITVIADRFDQQTTSNGAAGLFRPTAGSVKGTDPNVMQQWCEDAWEFYEETAGGKDAGIAGIQMTSGYQMSRKPLEPPLYKDYVYHFRDMTARELRLFGEDYIHGFFCTTVLIECRYFLPWLTKKIVDKGGSLERRTITSLGELPDKYDVVVNCTGLGSRSLVNDPHIVSARGQSIRVAAPWITHFVYDLDKEAHIIPCRENVFLGGVKQVGNYSRELDVKDSTEVFEKCCKLQPSLRSAKVLWEWTGLRPQREPPRLEKEELILDGRTIKVVHNYGQGSSGVSLSWGCAKHAAKLVEECLK</sequence>
<dbReference type="RefSeq" id="XP_013379854.1">
    <property type="nucleotide sequence ID" value="XM_013524400.2"/>
</dbReference>
<dbReference type="InterPro" id="IPR006076">
    <property type="entry name" value="FAD-dep_OxRdtase"/>
</dbReference>
<proteinExistence type="inferred from homology"/>
<reference evidence="10" key="1">
    <citation type="submission" date="2025-08" db="UniProtKB">
        <authorList>
            <consortium name="RefSeq"/>
        </authorList>
    </citation>
    <scope>IDENTIFICATION</scope>
    <source>
        <tissue evidence="10">Gonads</tissue>
    </source>
</reference>
<evidence type="ECO:0000256" key="3">
    <source>
        <dbReference type="ARBA" id="ARBA00006730"/>
    </source>
</evidence>
<gene>
    <name evidence="10" type="primary">LOC106151251</name>
</gene>
<dbReference type="InterPro" id="IPR006181">
    <property type="entry name" value="D-amino_acid_oxidase_CS"/>
</dbReference>
<organism evidence="9 10">
    <name type="scientific">Lingula anatina</name>
    <name type="common">Brachiopod</name>
    <name type="synonym">Lingula unguis</name>
    <dbReference type="NCBI Taxonomy" id="7574"/>
    <lineage>
        <taxon>Eukaryota</taxon>
        <taxon>Metazoa</taxon>
        <taxon>Spiralia</taxon>
        <taxon>Lophotrochozoa</taxon>
        <taxon>Brachiopoda</taxon>
        <taxon>Linguliformea</taxon>
        <taxon>Lingulata</taxon>
        <taxon>Lingulida</taxon>
        <taxon>Linguloidea</taxon>
        <taxon>Lingulidae</taxon>
        <taxon>Lingula</taxon>
    </lineage>
</organism>
<protein>
    <submittedName>
        <fullName evidence="10">D-aspartate oxidase</fullName>
    </submittedName>
</protein>
<feature type="domain" description="FAD dependent oxidoreductase" evidence="8">
    <location>
        <begin position="13"/>
        <end position="332"/>
    </location>
</feature>
<feature type="binding site" evidence="7">
    <location>
        <position position="286"/>
    </location>
    <ligand>
        <name>D-dopa</name>
        <dbReference type="ChEBI" id="CHEBI:149689"/>
    </ligand>
</feature>
<dbReference type="GO" id="GO:0003884">
    <property type="term" value="F:D-amino-acid oxidase activity"/>
    <property type="evidence" value="ECO:0007669"/>
    <property type="project" value="InterPro"/>
</dbReference>
<evidence type="ECO:0000256" key="7">
    <source>
        <dbReference type="PIRSR" id="PIRSR000189-1"/>
    </source>
</evidence>
<dbReference type="PANTHER" id="PTHR11530">
    <property type="entry name" value="D-AMINO ACID OXIDASE"/>
    <property type="match status" value="1"/>
</dbReference>
<accession>A0A1S3H3Y9</accession>
<dbReference type="AlphaFoldDB" id="A0A1S3H3Y9"/>
<evidence type="ECO:0000256" key="5">
    <source>
        <dbReference type="ARBA" id="ARBA00022827"/>
    </source>
</evidence>
<dbReference type="Gene3D" id="3.40.50.720">
    <property type="entry name" value="NAD(P)-binding Rossmann-like Domain"/>
    <property type="match status" value="1"/>
</dbReference>
<dbReference type="GO" id="GO:0071949">
    <property type="term" value="F:FAD binding"/>
    <property type="evidence" value="ECO:0007669"/>
    <property type="project" value="InterPro"/>
</dbReference>
<evidence type="ECO:0000313" key="10">
    <source>
        <dbReference type="RefSeq" id="XP_013379854.1"/>
    </source>
</evidence>
<keyword evidence="9" id="KW-1185">Reference proteome</keyword>
<evidence type="ECO:0000313" key="9">
    <source>
        <dbReference type="Proteomes" id="UP000085678"/>
    </source>
</evidence>
<feature type="binding site" evidence="7">
    <location>
        <begin position="50"/>
        <end position="51"/>
    </location>
    <ligand>
        <name>FAD</name>
        <dbReference type="ChEBI" id="CHEBI:57692"/>
    </ligand>
</feature>
<comment type="cofactor">
    <cofactor evidence="1 7">
        <name>FAD</name>
        <dbReference type="ChEBI" id="CHEBI:57692"/>
    </cofactor>
</comment>
<dbReference type="GO" id="GO:0019478">
    <property type="term" value="P:D-amino acid catabolic process"/>
    <property type="evidence" value="ECO:0007669"/>
    <property type="project" value="TreeGrafter"/>
</dbReference>
<comment type="similarity">
    <text evidence="3">Belongs to the DAMOX/DASOX family.</text>
</comment>
<feature type="binding site" evidence="7">
    <location>
        <position position="191"/>
    </location>
    <ligand>
        <name>FAD</name>
        <dbReference type="ChEBI" id="CHEBI:57692"/>
    </ligand>
</feature>
<dbReference type="KEGG" id="lak:106151251"/>
<name>A0A1S3H3Y9_LINAN</name>
<dbReference type="PROSITE" id="PS00677">
    <property type="entry name" value="DAO"/>
    <property type="match status" value="1"/>
</dbReference>
<dbReference type="SUPFAM" id="SSF54373">
    <property type="entry name" value="FAD-linked reductases, C-terminal domain"/>
    <property type="match status" value="1"/>
</dbReference>
<dbReference type="GeneID" id="106151251"/>
<evidence type="ECO:0000259" key="8">
    <source>
        <dbReference type="Pfam" id="PF01266"/>
    </source>
</evidence>
<keyword evidence="6" id="KW-0560">Oxidoreductase</keyword>
<dbReference type="InterPro" id="IPR023209">
    <property type="entry name" value="DAO"/>
</dbReference>
<dbReference type="GO" id="GO:0005782">
    <property type="term" value="C:peroxisomal matrix"/>
    <property type="evidence" value="ECO:0007669"/>
    <property type="project" value="UniProtKB-SubCell"/>
</dbReference>
<dbReference type="Gene3D" id="3.30.9.10">
    <property type="entry name" value="D-Amino Acid Oxidase, subunit A, domain 2"/>
    <property type="match status" value="1"/>
</dbReference>
<dbReference type="Proteomes" id="UP000085678">
    <property type="component" value="Unplaced"/>
</dbReference>
<dbReference type="PANTHER" id="PTHR11530:SF11">
    <property type="entry name" value="D-ASPARTATE OXIDASE"/>
    <property type="match status" value="1"/>
</dbReference>
<evidence type="ECO:0000256" key="2">
    <source>
        <dbReference type="ARBA" id="ARBA00004253"/>
    </source>
</evidence>
<dbReference type="SUPFAM" id="SSF51971">
    <property type="entry name" value="Nucleotide-binding domain"/>
    <property type="match status" value="1"/>
</dbReference>
<dbReference type="PIRSF" id="PIRSF000189">
    <property type="entry name" value="D-aa_oxidase"/>
    <property type="match status" value="1"/>
</dbReference>
<dbReference type="FunCoup" id="A0A1S3H3Y9">
    <property type="interactions" value="457"/>
</dbReference>
<feature type="binding site" evidence="7">
    <location>
        <begin position="55"/>
        <end position="57"/>
    </location>
    <ligand>
        <name>FAD</name>
        <dbReference type="ChEBI" id="CHEBI:57692"/>
    </ligand>
</feature>
<feature type="binding site" evidence="7">
    <location>
        <begin position="43"/>
        <end position="44"/>
    </location>
    <ligand>
        <name>FAD</name>
        <dbReference type="ChEBI" id="CHEBI:57692"/>
    </ligand>
</feature>
<dbReference type="InParanoid" id="A0A1S3H3Y9"/>
<evidence type="ECO:0000256" key="6">
    <source>
        <dbReference type="ARBA" id="ARBA00023002"/>
    </source>
</evidence>
<keyword evidence="4" id="KW-0285">Flavoprotein</keyword>
<evidence type="ECO:0000256" key="4">
    <source>
        <dbReference type="ARBA" id="ARBA00022630"/>
    </source>
</evidence>